<gene>
    <name evidence="1" type="ORF">C0Q70_14264</name>
</gene>
<comment type="caution">
    <text evidence="1">The sequence shown here is derived from an EMBL/GenBank/DDBJ whole genome shotgun (WGS) entry which is preliminary data.</text>
</comment>
<dbReference type="STRING" id="400727.A0A2T7NZJ2"/>
<proteinExistence type="predicted"/>
<name>A0A2T7NZJ2_POMCA</name>
<accession>A0A2T7NZJ2</accession>
<keyword evidence="2" id="KW-1185">Reference proteome</keyword>
<evidence type="ECO:0000313" key="2">
    <source>
        <dbReference type="Proteomes" id="UP000245119"/>
    </source>
</evidence>
<dbReference type="AlphaFoldDB" id="A0A2T7NZJ2"/>
<organism evidence="1 2">
    <name type="scientific">Pomacea canaliculata</name>
    <name type="common">Golden apple snail</name>
    <dbReference type="NCBI Taxonomy" id="400727"/>
    <lineage>
        <taxon>Eukaryota</taxon>
        <taxon>Metazoa</taxon>
        <taxon>Spiralia</taxon>
        <taxon>Lophotrochozoa</taxon>
        <taxon>Mollusca</taxon>
        <taxon>Gastropoda</taxon>
        <taxon>Caenogastropoda</taxon>
        <taxon>Architaenioglossa</taxon>
        <taxon>Ampullarioidea</taxon>
        <taxon>Ampullariidae</taxon>
        <taxon>Pomacea</taxon>
    </lineage>
</organism>
<reference evidence="1 2" key="1">
    <citation type="submission" date="2018-04" db="EMBL/GenBank/DDBJ databases">
        <title>The genome of golden apple snail Pomacea canaliculata provides insight into stress tolerance and invasive adaptation.</title>
        <authorList>
            <person name="Liu C."/>
            <person name="Liu B."/>
            <person name="Ren Y."/>
            <person name="Zhang Y."/>
            <person name="Wang H."/>
            <person name="Li S."/>
            <person name="Jiang F."/>
            <person name="Yin L."/>
            <person name="Zhang G."/>
            <person name="Qian W."/>
            <person name="Fan W."/>
        </authorList>
    </citation>
    <scope>NUCLEOTIDE SEQUENCE [LARGE SCALE GENOMIC DNA]</scope>
    <source>
        <strain evidence="1">SZHN2017</strain>
        <tissue evidence="1">Muscle</tissue>
    </source>
</reference>
<dbReference type="Proteomes" id="UP000245119">
    <property type="component" value="Linkage Group LG8"/>
</dbReference>
<evidence type="ECO:0000313" key="1">
    <source>
        <dbReference type="EMBL" id="PVD26587.1"/>
    </source>
</evidence>
<sequence length="165" mass="18418">MISMKDFLQANKISLAMMQKQLWETAQSGRANNNNGGFQGGVGPLAILNRKLGQDESVCLPSCNRPLSRPIVKGLTDEVIWKLKGHQNVPFTHTALQDELAGGTHQRHQTQLLSELARCHRQYVGLTTEGLEMTKMSFCYLRGVNDRARVEEKKVHCQIAESESA</sequence>
<dbReference type="EMBL" id="PZQS01000008">
    <property type="protein sequence ID" value="PVD26587.1"/>
    <property type="molecule type" value="Genomic_DNA"/>
</dbReference>
<protein>
    <submittedName>
        <fullName evidence="1">Uncharacterized protein</fullName>
    </submittedName>
</protein>